<evidence type="ECO:0000256" key="3">
    <source>
        <dbReference type="ARBA" id="ARBA00004496"/>
    </source>
</evidence>
<accession>A0AAN8XHF7</accession>
<dbReference type="FunFam" id="2.60.40.10:FF:000031">
    <property type="entry name" value="Myosin-binding protein C, slow type"/>
    <property type="match status" value="3"/>
</dbReference>
<dbReference type="GO" id="GO:0005516">
    <property type="term" value="F:calmodulin binding"/>
    <property type="evidence" value="ECO:0007669"/>
    <property type="project" value="UniProtKB-KW"/>
</dbReference>
<dbReference type="FunFam" id="2.60.40.10:FF:000056">
    <property type="entry name" value="twitchin isoform X4"/>
    <property type="match status" value="1"/>
</dbReference>
<dbReference type="CDD" id="cd00063">
    <property type="entry name" value="FN3"/>
    <property type="match status" value="5"/>
</dbReference>
<keyword evidence="10" id="KW-0808">Transferase</keyword>
<keyword evidence="13" id="KW-0547">Nucleotide-binding</keyword>
<dbReference type="GO" id="GO:0031672">
    <property type="term" value="C:A band"/>
    <property type="evidence" value="ECO:0007669"/>
    <property type="project" value="UniProtKB-ARBA"/>
</dbReference>
<evidence type="ECO:0000256" key="21">
    <source>
        <dbReference type="ARBA" id="ARBA00023319"/>
    </source>
</evidence>
<comment type="similarity">
    <text evidence="4">Belongs to the protein kinase superfamily. CAMK Ser/Thr protein kinase family.</text>
</comment>
<dbReference type="Pfam" id="PF00018">
    <property type="entry name" value="SH3_1"/>
    <property type="match status" value="1"/>
</dbReference>
<dbReference type="GO" id="GO:0005634">
    <property type="term" value="C:nucleus"/>
    <property type="evidence" value="ECO:0007669"/>
    <property type="project" value="UniProtKB-SubCell"/>
</dbReference>
<dbReference type="FunFam" id="2.60.40.10:FF:000050">
    <property type="entry name" value="Titin isoform B"/>
    <property type="match status" value="2"/>
</dbReference>
<organism evidence="30 31">
    <name type="scientific">Halocaridina rubra</name>
    <name type="common">Hawaiian red shrimp</name>
    <dbReference type="NCBI Taxonomy" id="373956"/>
    <lineage>
        <taxon>Eukaryota</taxon>
        <taxon>Metazoa</taxon>
        <taxon>Ecdysozoa</taxon>
        <taxon>Arthropoda</taxon>
        <taxon>Crustacea</taxon>
        <taxon>Multicrustacea</taxon>
        <taxon>Malacostraca</taxon>
        <taxon>Eumalacostraca</taxon>
        <taxon>Eucarida</taxon>
        <taxon>Decapoda</taxon>
        <taxon>Pleocyemata</taxon>
        <taxon>Caridea</taxon>
        <taxon>Atyoidea</taxon>
        <taxon>Atyidae</taxon>
        <taxon>Halocaridina</taxon>
    </lineage>
</organism>
<feature type="compositionally biased region" description="Basic and acidic residues" evidence="26">
    <location>
        <begin position="201"/>
        <end position="215"/>
    </location>
</feature>
<evidence type="ECO:0000256" key="10">
    <source>
        <dbReference type="ARBA" id="ARBA00022679"/>
    </source>
</evidence>
<dbReference type="FunFam" id="2.60.40.10:FF:000147">
    <property type="entry name" value="Myosin light chain kinase"/>
    <property type="match status" value="1"/>
</dbReference>
<dbReference type="SMART" id="SM00060">
    <property type="entry name" value="FN3"/>
    <property type="match status" value="5"/>
</dbReference>
<dbReference type="InterPro" id="IPR036179">
    <property type="entry name" value="Ig-like_dom_sf"/>
</dbReference>
<keyword evidence="8" id="KW-0723">Serine/threonine-protein kinase</keyword>
<keyword evidence="21" id="KW-0393">Immunoglobulin domain</keyword>
<dbReference type="PROSITE" id="PS50002">
    <property type="entry name" value="SH3"/>
    <property type="match status" value="1"/>
</dbReference>
<evidence type="ECO:0000256" key="1">
    <source>
        <dbReference type="ARBA" id="ARBA00001946"/>
    </source>
</evidence>
<dbReference type="FunFam" id="2.60.40.10:FF:000003">
    <property type="entry name" value="Titin isoform E"/>
    <property type="match status" value="1"/>
</dbReference>
<dbReference type="GO" id="GO:0051239">
    <property type="term" value="P:regulation of multicellular organismal process"/>
    <property type="evidence" value="ECO:0007669"/>
    <property type="project" value="UniProtKB-ARBA"/>
</dbReference>
<evidence type="ECO:0000256" key="13">
    <source>
        <dbReference type="ARBA" id="ARBA00022741"/>
    </source>
</evidence>
<keyword evidence="12" id="KW-0677">Repeat</keyword>
<dbReference type="SUPFAM" id="SSF48726">
    <property type="entry name" value="Immunoglobulin"/>
    <property type="match status" value="9"/>
</dbReference>
<evidence type="ECO:0000256" key="14">
    <source>
        <dbReference type="ARBA" id="ARBA00022777"/>
    </source>
</evidence>
<dbReference type="InterPro" id="IPR003598">
    <property type="entry name" value="Ig_sub2"/>
</dbReference>
<dbReference type="InterPro" id="IPR001452">
    <property type="entry name" value="SH3_domain"/>
</dbReference>
<dbReference type="PANTHER" id="PTHR13817:SF151">
    <property type="entry name" value="TITIN"/>
    <property type="match status" value="1"/>
</dbReference>
<dbReference type="InterPro" id="IPR036116">
    <property type="entry name" value="FN3_sf"/>
</dbReference>
<dbReference type="PANTHER" id="PTHR13817">
    <property type="entry name" value="TITIN"/>
    <property type="match status" value="1"/>
</dbReference>
<dbReference type="PRINTS" id="PR00014">
    <property type="entry name" value="FNTYPEIII"/>
</dbReference>
<dbReference type="PROSITE" id="PS50835">
    <property type="entry name" value="IG_LIKE"/>
    <property type="match status" value="8"/>
</dbReference>
<keyword evidence="19" id="KW-1015">Disulfide bond</keyword>
<name>A0AAN8XHF7_HALRR</name>
<evidence type="ECO:0000256" key="15">
    <source>
        <dbReference type="ARBA" id="ARBA00022837"/>
    </source>
</evidence>
<evidence type="ECO:0000256" key="11">
    <source>
        <dbReference type="ARBA" id="ARBA00022723"/>
    </source>
</evidence>
<dbReference type="Gene3D" id="2.30.30.40">
    <property type="entry name" value="SH3 Domains"/>
    <property type="match status" value="1"/>
</dbReference>
<evidence type="ECO:0000256" key="19">
    <source>
        <dbReference type="ARBA" id="ARBA00023157"/>
    </source>
</evidence>
<dbReference type="SUPFAM" id="SSF50044">
    <property type="entry name" value="SH3-domain"/>
    <property type="match status" value="1"/>
</dbReference>
<gene>
    <name evidence="30" type="ORF">SK128_021397</name>
</gene>
<comment type="subcellular location">
    <subcellularLocation>
        <location evidence="3">Cytoplasm</location>
    </subcellularLocation>
    <subcellularLocation>
        <location evidence="2">Nucleus</location>
    </subcellularLocation>
</comment>
<feature type="domain" description="Ig-like" evidence="28">
    <location>
        <begin position="1280"/>
        <end position="1368"/>
    </location>
</feature>
<feature type="domain" description="SH3" evidence="27">
    <location>
        <begin position="755"/>
        <end position="818"/>
    </location>
</feature>
<dbReference type="GO" id="GO:0050793">
    <property type="term" value="P:regulation of developmental process"/>
    <property type="evidence" value="ECO:0007669"/>
    <property type="project" value="UniProtKB-ARBA"/>
</dbReference>
<proteinExistence type="inferred from homology"/>
<dbReference type="FunFam" id="2.60.40.10:FF:000107">
    <property type="entry name" value="Myosin, light chain kinase a"/>
    <property type="match status" value="1"/>
</dbReference>
<dbReference type="FunFam" id="2.60.40.10:FF:000127">
    <property type="entry name" value="titin isoform X1"/>
    <property type="match status" value="1"/>
</dbReference>
<evidence type="ECO:0000256" key="24">
    <source>
        <dbReference type="ARBA" id="ARBA00073138"/>
    </source>
</evidence>
<dbReference type="InterPro" id="IPR013783">
    <property type="entry name" value="Ig-like_fold"/>
</dbReference>
<evidence type="ECO:0000259" key="29">
    <source>
        <dbReference type="PROSITE" id="PS50853"/>
    </source>
</evidence>
<evidence type="ECO:0000256" key="7">
    <source>
        <dbReference type="ARBA" id="ARBA00022490"/>
    </source>
</evidence>
<evidence type="ECO:0000313" key="31">
    <source>
        <dbReference type="Proteomes" id="UP001381693"/>
    </source>
</evidence>
<comment type="cofactor">
    <cofactor evidence="1">
        <name>Mg(2+)</name>
        <dbReference type="ChEBI" id="CHEBI:18420"/>
    </cofactor>
</comment>
<dbReference type="GO" id="GO:0005524">
    <property type="term" value="F:ATP binding"/>
    <property type="evidence" value="ECO:0007669"/>
    <property type="project" value="UniProtKB-KW"/>
</dbReference>
<keyword evidence="17" id="KW-0460">Magnesium</keyword>
<evidence type="ECO:0000256" key="16">
    <source>
        <dbReference type="ARBA" id="ARBA00022840"/>
    </source>
</evidence>
<dbReference type="InterPro" id="IPR013098">
    <property type="entry name" value="Ig_I-set"/>
</dbReference>
<comment type="caution">
    <text evidence="30">The sequence shown here is derived from an EMBL/GenBank/DDBJ whole genome shotgun (WGS) entry which is preliminary data.</text>
</comment>
<dbReference type="InterPro" id="IPR050964">
    <property type="entry name" value="Striated_Muscle_Regulatory"/>
</dbReference>
<dbReference type="GO" id="GO:0009653">
    <property type="term" value="P:anatomical structure morphogenesis"/>
    <property type="evidence" value="ECO:0007669"/>
    <property type="project" value="UniProtKB-ARBA"/>
</dbReference>
<feature type="domain" description="Ig-like" evidence="28">
    <location>
        <begin position="1401"/>
        <end position="1454"/>
    </location>
</feature>
<keyword evidence="11" id="KW-0479">Metal-binding</keyword>
<dbReference type="Pfam" id="PF07679">
    <property type="entry name" value="I-set"/>
    <property type="match status" value="9"/>
</dbReference>
<evidence type="ECO:0000256" key="12">
    <source>
        <dbReference type="ARBA" id="ARBA00022737"/>
    </source>
</evidence>
<dbReference type="GO" id="GO:0005198">
    <property type="term" value="F:structural molecule activity"/>
    <property type="evidence" value="ECO:0007669"/>
    <property type="project" value="UniProtKB-ARBA"/>
</dbReference>
<dbReference type="SMART" id="SM00409">
    <property type="entry name" value="IG"/>
    <property type="match status" value="9"/>
</dbReference>
<evidence type="ECO:0000256" key="25">
    <source>
        <dbReference type="PROSITE-ProRule" id="PRU00192"/>
    </source>
</evidence>
<feature type="domain" description="Ig-like" evidence="28">
    <location>
        <begin position="971"/>
        <end position="1065"/>
    </location>
</feature>
<keyword evidence="7" id="KW-0963">Cytoplasm</keyword>
<dbReference type="CDD" id="cd00096">
    <property type="entry name" value="Ig"/>
    <property type="match status" value="1"/>
</dbReference>
<feature type="domain" description="Ig-like" evidence="28">
    <location>
        <begin position="1099"/>
        <end position="1187"/>
    </location>
</feature>
<dbReference type="EC" id="2.7.11.1" evidence="5"/>
<dbReference type="InterPro" id="IPR003599">
    <property type="entry name" value="Ig_sub"/>
</dbReference>
<dbReference type="GO" id="GO:0009888">
    <property type="term" value="P:tissue development"/>
    <property type="evidence" value="ECO:0007669"/>
    <property type="project" value="UniProtKB-ARBA"/>
</dbReference>
<dbReference type="GO" id="GO:0030154">
    <property type="term" value="P:cell differentiation"/>
    <property type="evidence" value="ECO:0007669"/>
    <property type="project" value="UniProtKB-ARBA"/>
</dbReference>
<keyword evidence="15" id="KW-0106">Calcium</keyword>
<feature type="domain" description="Fibronectin type-III" evidence="29">
    <location>
        <begin position="2076"/>
        <end position="2173"/>
    </location>
</feature>
<keyword evidence="9" id="KW-0597">Phosphoprotein</keyword>
<feature type="domain" description="Ig-like" evidence="28">
    <location>
        <begin position="849"/>
        <end position="937"/>
    </location>
</feature>
<feature type="domain" description="Ig-like" evidence="28">
    <location>
        <begin position="1763"/>
        <end position="1841"/>
    </location>
</feature>
<feature type="domain" description="Fibronectin type-III" evidence="29">
    <location>
        <begin position="1873"/>
        <end position="1968"/>
    </location>
</feature>
<dbReference type="CDD" id="cd05748">
    <property type="entry name" value="Ig_Titin_like"/>
    <property type="match status" value="1"/>
</dbReference>
<feature type="domain" description="Ig-like" evidence="28">
    <location>
        <begin position="1663"/>
        <end position="1748"/>
    </location>
</feature>
<dbReference type="PROSITE" id="PS50853">
    <property type="entry name" value="FN3"/>
    <property type="match status" value="5"/>
</dbReference>
<dbReference type="Gene3D" id="2.60.40.10">
    <property type="entry name" value="Immunoglobulins"/>
    <property type="match status" value="14"/>
</dbReference>
<keyword evidence="20" id="KW-0539">Nucleus</keyword>
<keyword evidence="16" id="KW-0067">ATP-binding</keyword>
<dbReference type="EMBL" id="JAXCGZ010003843">
    <property type="protein sequence ID" value="KAK7082946.1"/>
    <property type="molecule type" value="Genomic_DNA"/>
</dbReference>
<dbReference type="GO" id="GO:0030018">
    <property type="term" value="C:Z disc"/>
    <property type="evidence" value="ECO:0007669"/>
    <property type="project" value="UniProtKB-ARBA"/>
</dbReference>
<evidence type="ECO:0000256" key="4">
    <source>
        <dbReference type="ARBA" id="ARBA00006692"/>
    </source>
</evidence>
<sequence>MCNLFFYLRLLDSHSFLYIISLTAPVPKPSMAKAQVEEDKPKYTVETTQVQPAIPIKLSKEQVKQETLPEKIIETLLTAPVPKPSLAKTQVEENKPIYTAAETQVQPEVRLKLQKEEYKEEIIPEQLPETLKTAPVPKPSLAKTQVEEDKPKYTAAKTQVQPEVLLKLQKEEYKEEIISEQLPETLKTAPVPTPSLADVQVEEKSKYTAEKKQVKTETSLKLQKEQPRQETVPEQLVESLQLAPVPTPSLAETQVEEDRPKYTAEKTQVRSEMCVPGFKALVNLATEGQIDLETVELHPAEKVKFEKDIGKLSFHLKRGVQVNELMSMMKEGEFVALKKTEDQAQLLDVVSRLERATVHKVLVQEASDRKERSIGLKSVLRTIETGQESMEQVIMDISREFGPSSEPVKEIAAIGHLLQEGVKCEEVVVLSDSGLLPSLKTPQVQAPLVSMVADKGHVGSICEVLVEESAIAMQDKKPKLKAARMTEMKDLLKKAKAETVNVKTFTPEMVPGVKAYVRMAQEEKVNIEEVVEKSSLEPKLKEEVAKIGMMVKHGVMAQDVITLMEAGEFPQLMKLEAQAQLMEVVEEFGFKAFVNEVMTEQVEQAIQKTDKTIGVKAFMRMLQKADVNVEELITEQFPKELDASVKEPVAQEMAKVSVMLKEGVQAEEIMSMVETGQLPSLQQPETQMPLVNVVKEQGHSALVCQVLIEDSVRDIVQELPKVDKATISSVESLQSASTTQIEVRAFELAPPLDVKPGDQLRAVATYVAESTQENAMHLVEGERIYIQESTNSDWWFVKKHLTLEQGYVPAKLLADEVSYTHYVQQKLQEKIMKLPVFEKLKKGQKPEAPKVTQLQPIHVQDGQEAQFVCKIQGTPRPNVTWFRQTAIIKPSDEFQVFYSDDNTATLVIKEVFPEDAGMFTCVAKNETGYSFTSAELVVEGPVSDHGSSVGASRRSLSRESSLCDIMEGIPPTFANKSTVKTVEEGAQLEMDVRLVAIPEPEIIWKKDGQVLKESQRVRIVRQKDVHAYRSIFIVKNAKKEDEGKYEIWVKNREGEAKNYITLRVTAPQAPSFDEKFGDQTVDDGGTIRLVARIHGVPAPDVTWSSTFKRGLESCIVEENSEVVLECRTSKEKQCKWYKGKTELKPSKNMTIEQEGLTHRLIIHTSTCSDSGKYKCTFENQSTFCNLTVKGLDDFVERVQDVEVQELEEAVLQVEVSSDKVPVSWHKDGEELTDSDRIKLVSEGKIRKLILKKATLSDEGEYTCVLGDQECTAELTVRELPAEIVRKMKDQVVSKGQRASMEVELTKGDAVITWFKDNKEIRFSDHYQLSIDGKIQRLLVYNCQAEDAGTYRAVVAKSECSAQLRVELQAEGDFLTRLPSQMDVNFQSDATLTVEITKDFDVRWFRNQEEIKADEKYIIKKEVRKRILIVKNVSQADSAEYSCVLANLKTTCKVNVVLMMMSPKIPKENQKQEVVVTKGKDATLKVPFTATPKPKAFWYFKGQLLDTEGNKQKLLSTITETEASITVKMVESVDCGEYRLKLCNDCGAAYADYTLKILDKPSKPGAPEIMKVANDSVTLHWTAPKEDGGREITNYIVEYMLEKEKSWFIFNKEQKIRETTVVVTKLTKDEEYCFRVSAENEVGKSDVSDTSKAVKVCEPTTAEPPVVKEQLQAVVTGLNQEVVLRCVVTATPLPKIEWMKDGKAIKGETRYENFTATFTIKQTREDSGGNYLCRASNEAGMAECSATVVIQESPRFEFDENKQCQTLTVGDQWQVPIQVIGYPRPKITWARNDKPLVSTPHINIQIKEAEGMTTITIQKLALEDTAVYTLTAENSAGKAQLSFNLRVLDEAKELDLCALEVIQEEVKRERPSAPQGPLTVTEVTSSSVTLNWRAPAHDGGMPITSYYIEKLEKTQKHWQKVADVNADCRTYTVTELTEGSEYFFRVFALNAVGVSEALEVSQTILIKSAFDKPGPPIGPFDVSNMTESSLVLHWDEPESDGGSPITHYLLEKRESTKKAWSKVDQTPASTTEIEVTGLKKGTAYYFRVFAFNAVGQGLPLQPEEPITAGKKITPPSKPNSLQVIDVTTKTVTLAWAPPSTTGGADLMGYVIERRLTTEKKWEKVDTVDASVTLYCIENLKEKSEYEFRVFAENPVGLSLEPAVTEQVRLKTHAMPPSPPTAPLEVRPTGPTSLMIEWGAPESDGGAPLQGYIIAIRDIKRTMWIEVGQVGANFTRLHIKELQEEHEYFVRVFARNEVGSSDPLEIDEPVKIIRPADFTELPEDDNAPSLSYSTTETLSWMREAGMDADIYSYARGRLLNRDEYFFKVWHRGVDKPEEKK</sequence>
<dbReference type="GO" id="GO:0004674">
    <property type="term" value="F:protein serine/threonine kinase activity"/>
    <property type="evidence" value="ECO:0007669"/>
    <property type="project" value="UniProtKB-KW"/>
</dbReference>
<dbReference type="GO" id="GO:0046872">
    <property type="term" value="F:metal ion binding"/>
    <property type="evidence" value="ECO:0007669"/>
    <property type="project" value="UniProtKB-KW"/>
</dbReference>
<evidence type="ECO:0000256" key="9">
    <source>
        <dbReference type="ARBA" id="ARBA00022553"/>
    </source>
</evidence>
<evidence type="ECO:0000259" key="27">
    <source>
        <dbReference type="PROSITE" id="PS50002"/>
    </source>
</evidence>
<evidence type="ECO:0000259" key="28">
    <source>
        <dbReference type="PROSITE" id="PS50835"/>
    </source>
</evidence>
<keyword evidence="14" id="KW-0418">Kinase</keyword>
<evidence type="ECO:0000256" key="20">
    <source>
        <dbReference type="ARBA" id="ARBA00023242"/>
    </source>
</evidence>
<evidence type="ECO:0000256" key="6">
    <source>
        <dbReference type="ARBA" id="ARBA00022443"/>
    </source>
</evidence>
<dbReference type="Proteomes" id="UP001381693">
    <property type="component" value="Unassembled WGS sequence"/>
</dbReference>
<feature type="domain" description="Fibronectin type-III" evidence="29">
    <location>
        <begin position="1562"/>
        <end position="1658"/>
    </location>
</feature>
<comment type="catalytic activity">
    <reaction evidence="23">
        <text>L-seryl-[protein] + ATP = O-phospho-L-seryl-[protein] + ADP + H(+)</text>
        <dbReference type="Rhea" id="RHEA:17989"/>
        <dbReference type="Rhea" id="RHEA-COMP:9863"/>
        <dbReference type="Rhea" id="RHEA-COMP:11604"/>
        <dbReference type="ChEBI" id="CHEBI:15378"/>
        <dbReference type="ChEBI" id="CHEBI:29999"/>
        <dbReference type="ChEBI" id="CHEBI:30616"/>
        <dbReference type="ChEBI" id="CHEBI:83421"/>
        <dbReference type="ChEBI" id="CHEBI:456216"/>
        <dbReference type="EC" id="2.7.11.1"/>
    </reaction>
</comment>
<feature type="domain" description="Fibronectin type-III" evidence="29">
    <location>
        <begin position="1974"/>
        <end position="2075"/>
    </location>
</feature>
<evidence type="ECO:0000256" key="18">
    <source>
        <dbReference type="ARBA" id="ARBA00022860"/>
    </source>
</evidence>
<dbReference type="SUPFAM" id="SSF49265">
    <property type="entry name" value="Fibronectin type III"/>
    <property type="match status" value="3"/>
</dbReference>
<evidence type="ECO:0000256" key="17">
    <source>
        <dbReference type="ARBA" id="ARBA00022842"/>
    </source>
</evidence>
<dbReference type="InterPro" id="IPR007110">
    <property type="entry name" value="Ig-like_dom"/>
</dbReference>
<evidence type="ECO:0000256" key="2">
    <source>
        <dbReference type="ARBA" id="ARBA00004123"/>
    </source>
</evidence>
<dbReference type="SMART" id="SM00326">
    <property type="entry name" value="SH3"/>
    <property type="match status" value="1"/>
</dbReference>
<dbReference type="GO" id="GO:0007517">
    <property type="term" value="P:muscle organ development"/>
    <property type="evidence" value="ECO:0007669"/>
    <property type="project" value="UniProtKB-ARBA"/>
</dbReference>
<evidence type="ECO:0000256" key="23">
    <source>
        <dbReference type="ARBA" id="ARBA00048679"/>
    </source>
</evidence>
<feature type="domain" description="Ig-like" evidence="28">
    <location>
        <begin position="1192"/>
        <end position="1275"/>
    </location>
</feature>
<dbReference type="InterPro" id="IPR036028">
    <property type="entry name" value="SH3-like_dom_sf"/>
</dbReference>
<feature type="domain" description="Fibronectin type-III" evidence="29">
    <location>
        <begin position="2174"/>
        <end position="2274"/>
    </location>
</feature>
<feature type="region of interest" description="Disordered" evidence="26">
    <location>
        <begin position="188"/>
        <end position="231"/>
    </location>
</feature>
<dbReference type="SMART" id="SM00408">
    <property type="entry name" value="IGc2"/>
    <property type="match status" value="8"/>
</dbReference>
<comment type="catalytic activity">
    <reaction evidence="22">
        <text>L-threonyl-[protein] + ATP = O-phospho-L-threonyl-[protein] + ADP + H(+)</text>
        <dbReference type="Rhea" id="RHEA:46608"/>
        <dbReference type="Rhea" id="RHEA-COMP:11060"/>
        <dbReference type="Rhea" id="RHEA-COMP:11605"/>
        <dbReference type="ChEBI" id="CHEBI:15378"/>
        <dbReference type="ChEBI" id="CHEBI:30013"/>
        <dbReference type="ChEBI" id="CHEBI:30616"/>
        <dbReference type="ChEBI" id="CHEBI:61977"/>
        <dbReference type="ChEBI" id="CHEBI:456216"/>
        <dbReference type="EC" id="2.7.11.1"/>
    </reaction>
</comment>
<reference evidence="30 31" key="1">
    <citation type="submission" date="2023-11" db="EMBL/GenBank/DDBJ databases">
        <title>Halocaridina rubra genome assembly.</title>
        <authorList>
            <person name="Smith C."/>
        </authorList>
    </citation>
    <scope>NUCLEOTIDE SEQUENCE [LARGE SCALE GENOMIC DNA]</scope>
    <source>
        <strain evidence="30">EP-1</strain>
        <tissue evidence="30">Whole</tissue>
    </source>
</reference>
<evidence type="ECO:0000313" key="30">
    <source>
        <dbReference type="EMBL" id="KAK7082946.1"/>
    </source>
</evidence>
<evidence type="ECO:0000256" key="8">
    <source>
        <dbReference type="ARBA" id="ARBA00022527"/>
    </source>
</evidence>
<keyword evidence="18" id="KW-0112">Calmodulin-binding</keyword>
<dbReference type="Pfam" id="PF00041">
    <property type="entry name" value="fn3"/>
    <property type="match status" value="5"/>
</dbReference>
<evidence type="ECO:0000256" key="5">
    <source>
        <dbReference type="ARBA" id="ARBA00012513"/>
    </source>
</evidence>
<keyword evidence="6 25" id="KW-0728">SH3 domain</keyword>
<protein>
    <recommendedName>
        <fullName evidence="24">Titin</fullName>
        <ecNumber evidence="5">2.7.11.1</ecNumber>
    </recommendedName>
</protein>
<keyword evidence="31" id="KW-1185">Reference proteome</keyword>
<evidence type="ECO:0000256" key="22">
    <source>
        <dbReference type="ARBA" id="ARBA00047899"/>
    </source>
</evidence>
<dbReference type="InterPro" id="IPR003961">
    <property type="entry name" value="FN3_dom"/>
</dbReference>
<evidence type="ECO:0000256" key="26">
    <source>
        <dbReference type="SAM" id="MobiDB-lite"/>
    </source>
</evidence>